<sequence length="145" mass="16351">DKIWPALSYVRNNGHIILFNGRSLIGSGSAPTQQLQGIGWGVCSGGLRWQIENVRRHPGVRSWRFSEVPPDKQGDVAKHDLWRPTHDHYGIWADTEGLIHEKATESVDISWVLEGIVMVVRVGDSMRYSHGSAKELRKQILQIGF</sequence>
<proteinExistence type="predicted"/>
<keyword evidence="2" id="KW-1185">Reference proteome</keyword>
<evidence type="ECO:0000313" key="2">
    <source>
        <dbReference type="Proteomes" id="UP001233172"/>
    </source>
</evidence>
<gene>
    <name evidence="1" type="ORF">Bpfe_030338</name>
</gene>
<protein>
    <submittedName>
        <fullName evidence="1">Uncharacterized protein</fullName>
    </submittedName>
</protein>
<dbReference type="EMBL" id="JASAOG010000341">
    <property type="protein sequence ID" value="KAK0040231.1"/>
    <property type="molecule type" value="Genomic_DNA"/>
</dbReference>
<reference evidence="1" key="2">
    <citation type="submission" date="2023-04" db="EMBL/GenBank/DDBJ databases">
        <authorList>
            <person name="Bu L."/>
            <person name="Lu L."/>
            <person name="Laidemitt M.R."/>
            <person name="Zhang S.M."/>
            <person name="Mutuku M."/>
            <person name="Mkoji G."/>
            <person name="Steinauer M."/>
            <person name="Loker E.S."/>
        </authorList>
    </citation>
    <scope>NUCLEOTIDE SEQUENCE</scope>
    <source>
        <strain evidence="1">KasaAsao</strain>
        <tissue evidence="1">Whole Snail</tissue>
    </source>
</reference>
<dbReference type="Proteomes" id="UP001233172">
    <property type="component" value="Unassembled WGS sequence"/>
</dbReference>
<organism evidence="1 2">
    <name type="scientific">Biomphalaria pfeifferi</name>
    <name type="common">Bloodfluke planorb</name>
    <name type="synonym">Freshwater snail</name>
    <dbReference type="NCBI Taxonomy" id="112525"/>
    <lineage>
        <taxon>Eukaryota</taxon>
        <taxon>Metazoa</taxon>
        <taxon>Spiralia</taxon>
        <taxon>Lophotrochozoa</taxon>
        <taxon>Mollusca</taxon>
        <taxon>Gastropoda</taxon>
        <taxon>Heterobranchia</taxon>
        <taxon>Euthyneura</taxon>
        <taxon>Panpulmonata</taxon>
        <taxon>Hygrophila</taxon>
        <taxon>Lymnaeoidea</taxon>
        <taxon>Planorbidae</taxon>
        <taxon>Biomphalaria</taxon>
    </lineage>
</organism>
<dbReference type="AlphaFoldDB" id="A0AAD8APW0"/>
<accession>A0AAD8APW0</accession>
<evidence type="ECO:0000313" key="1">
    <source>
        <dbReference type="EMBL" id="KAK0040231.1"/>
    </source>
</evidence>
<comment type="caution">
    <text evidence="1">The sequence shown here is derived from an EMBL/GenBank/DDBJ whole genome shotgun (WGS) entry which is preliminary data.</text>
</comment>
<reference evidence="1" key="1">
    <citation type="journal article" date="2023" name="PLoS Negl. Trop. Dis.">
        <title>A genome sequence for Biomphalaria pfeifferi, the major vector snail for the human-infecting parasite Schistosoma mansoni.</title>
        <authorList>
            <person name="Bu L."/>
            <person name="Lu L."/>
            <person name="Laidemitt M.R."/>
            <person name="Zhang S.M."/>
            <person name="Mutuku M."/>
            <person name="Mkoji G."/>
            <person name="Steinauer M."/>
            <person name="Loker E.S."/>
        </authorList>
    </citation>
    <scope>NUCLEOTIDE SEQUENCE</scope>
    <source>
        <strain evidence="1">KasaAsao</strain>
    </source>
</reference>
<feature type="non-terminal residue" evidence="1">
    <location>
        <position position="1"/>
    </location>
</feature>
<name>A0AAD8APW0_BIOPF</name>